<dbReference type="RefSeq" id="WP_323275434.1">
    <property type="nucleotide sequence ID" value="NZ_JAYGHT010000132.1"/>
</dbReference>
<protein>
    <submittedName>
        <fullName evidence="1">Antirestriction protein ArdA</fullName>
    </submittedName>
</protein>
<proteinExistence type="predicted"/>
<keyword evidence="2" id="KW-1185">Reference proteome</keyword>
<dbReference type="EMBL" id="JAYGHT010000132">
    <property type="protein sequence ID" value="MEA5521387.1"/>
    <property type="molecule type" value="Genomic_DNA"/>
</dbReference>
<sequence length="173" mass="20232">MVITTEKPRIYVACLASYNNGNLYGEWIDCIDLDHINSKIEEMLENSPEEDAEEWAIHDFENWHGIELNEYESLEKIAELAALVSKHGKPFALFYTYHWGNITADEFLEKYQGEFESEEDFVRVRYEDDGTLQRLKDIGFLEAYIDFQAIARDWFCGSYFSIQEGGKNHIFSS</sequence>
<accession>A0ABU5U2H3</accession>
<evidence type="ECO:0000313" key="1">
    <source>
        <dbReference type="EMBL" id="MEA5521387.1"/>
    </source>
</evidence>
<dbReference type="Gene3D" id="3.10.20.480">
    <property type="entry name" value="Antirestriction protein ArdA, domain 1"/>
    <property type="match status" value="1"/>
</dbReference>
<name>A0ABU5U2H3_9CYAN</name>
<dbReference type="InterPro" id="IPR041895">
    <property type="entry name" value="ArdA_dom1"/>
</dbReference>
<evidence type="ECO:0000313" key="2">
    <source>
        <dbReference type="Proteomes" id="UP001301728"/>
    </source>
</evidence>
<organism evidence="1 2">
    <name type="scientific">Limnoraphis robusta CCNP1315</name>
    <dbReference type="NCBI Taxonomy" id="3110306"/>
    <lineage>
        <taxon>Bacteria</taxon>
        <taxon>Bacillati</taxon>
        <taxon>Cyanobacteriota</taxon>
        <taxon>Cyanophyceae</taxon>
        <taxon>Oscillatoriophycideae</taxon>
        <taxon>Oscillatoriales</taxon>
        <taxon>Sirenicapillariaceae</taxon>
        <taxon>Limnoraphis</taxon>
    </lineage>
</organism>
<reference evidence="1 2" key="1">
    <citation type="submission" date="2023-12" db="EMBL/GenBank/DDBJ databases">
        <title>Baltic Sea Cyanobacteria.</title>
        <authorList>
            <person name="Delbaje E."/>
            <person name="Fewer D.P."/>
            <person name="Shishido T.K."/>
        </authorList>
    </citation>
    <scope>NUCLEOTIDE SEQUENCE [LARGE SCALE GENOMIC DNA]</scope>
    <source>
        <strain evidence="1 2">CCNP 1315</strain>
    </source>
</reference>
<comment type="caution">
    <text evidence="1">The sequence shown here is derived from an EMBL/GenBank/DDBJ whole genome shotgun (WGS) entry which is preliminary data.</text>
</comment>
<gene>
    <name evidence="1" type="ORF">VB854_20830</name>
</gene>
<dbReference type="Proteomes" id="UP001301728">
    <property type="component" value="Unassembled WGS sequence"/>
</dbReference>
<dbReference type="InterPro" id="IPR041893">
    <property type="entry name" value="ArdA_dom3"/>
</dbReference>
<dbReference type="InterPro" id="IPR009899">
    <property type="entry name" value="ArdA"/>
</dbReference>
<dbReference type="Pfam" id="PF07275">
    <property type="entry name" value="ArdA"/>
    <property type="match status" value="1"/>
</dbReference>
<dbReference type="Gene3D" id="1.10.10.1190">
    <property type="entry name" value="Antirestriction protein ArdA, domain 3"/>
    <property type="match status" value="1"/>
</dbReference>